<dbReference type="WBParaSite" id="PSAMB.scaffold9726size4683.g32685.t1">
    <property type="protein sequence ID" value="PSAMB.scaffold9726size4683.g32685.t1"/>
    <property type="gene ID" value="PSAMB.scaffold9726size4683.g32685"/>
</dbReference>
<dbReference type="AlphaFoldDB" id="A0A914XUI9"/>
<protein>
    <submittedName>
        <fullName evidence="3">Uncharacterized protein</fullName>
    </submittedName>
</protein>
<dbReference type="Proteomes" id="UP000887566">
    <property type="component" value="Unplaced"/>
</dbReference>
<feature type="region of interest" description="Disordered" evidence="1">
    <location>
        <begin position="1"/>
        <end position="68"/>
    </location>
</feature>
<evidence type="ECO:0000313" key="3">
    <source>
        <dbReference type="WBParaSite" id="PSAMB.scaffold9726size4683.g32685.t1"/>
    </source>
</evidence>
<accession>A0A914XUI9</accession>
<organism evidence="2 3">
    <name type="scientific">Plectus sambesii</name>
    <dbReference type="NCBI Taxonomy" id="2011161"/>
    <lineage>
        <taxon>Eukaryota</taxon>
        <taxon>Metazoa</taxon>
        <taxon>Ecdysozoa</taxon>
        <taxon>Nematoda</taxon>
        <taxon>Chromadorea</taxon>
        <taxon>Plectida</taxon>
        <taxon>Plectina</taxon>
        <taxon>Plectoidea</taxon>
        <taxon>Plectidae</taxon>
        <taxon>Plectus</taxon>
    </lineage>
</organism>
<evidence type="ECO:0000313" key="2">
    <source>
        <dbReference type="Proteomes" id="UP000887566"/>
    </source>
</evidence>
<sequence length="102" mass="11230">MEERRQSSDMDSDDEIIVTDVSVPRKLNNGVPSTAVEPAESPHSAKDSKATATTNKKRQKTPGGVSSKKLVLDSLFEELLHKPIAAAEQNDANEQMPKYQHE</sequence>
<reference evidence="3" key="1">
    <citation type="submission" date="2022-11" db="UniProtKB">
        <authorList>
            <consortium name="WormBaseParasite"/>
        </authorList>
    </citation>
    <scope>IDENTIFICATION</scope>
</reference>
<name>A0A914XUI9_9BILA</name>
<proteinExistence type="predicted"/>
<evidence type="ECO:0000256" key="1">
    <source>
        <dbReference type="SAM" id="MobiDB-lite"/>
    </source>
</evidence>
<keyword evidence="2" id="KW-1185">Reference proteome</keyword>